<evidence type="ECO:0000256" key="3">
    <source>
        <dbReference type="SAM" id="Phobius"/>
    </source>
</evidence>
<dbReference type="Proteomes" id="UP000317835">
    <property type="component" value="Chromosome"/>
</dbReference>
<keyword evidence="1" id="KW-0175">Coiled coil</keyword>
<sequence>MSNDAQIPSGAPPEPRPNPAAARLPGQGQGELKLLLGTIETRLRRIESAIERPVSPEAETRRGKRITTLAGRFGTWAAVAASALVAAGLLVGLGLAIQAMRQLQLSDLEMRAAEVDRRLDDTQAQLEAIRRSSAGIDTLVVEVAGVRDGYRQLDADARMLLGEIGSYMGKAEEFNGRLRGHAERLDEKLEGLGSAVAGQVGPYVEKAYVRPVEESRATLDDLVAQVRMLRDSMRQRVGPERVAVVVFDSSRLRAETSRESLRRLFRETPLRGGYRGFEPSLHLASEGRVRETLIPFGEEPVPARPFSSEWTTEEGSVERVASFDPKVIFDGGPDDVPRRVVLVVSPQAEAPAEGDPNWPESLRVDAVIVGEGEPTRLASWEAFCGSQGGGRTLTVPEAGEPLLRSLEALLRPAPLPIAEGS</sequence>
<evidence type="ECO:0000256" key="2">
    <source>
        <dbReference type="SAM" id="MobiDB-lite"/>
    </source>
</evidence>
<gene>
    <name evidence="4" type="ORF">ElP_42220</name>
</gene>
<dbReference type="KEGG" id="tpla:ElP_42220"/>
<feature type="region of interest" description="Disordered" evidence="2">
    <location>
        <begin position="1"/>
        <end position="27"/>
    </location>
</feature>
<keyword evidence="3" id="KW-0812">Transmembrane</keyword>
<name>A0A518H642_9BACT</name>
<reference evidence="4 5" key="1">
    <citation type="submission" date="2019-02" db="EMBL/GenBank/DDBJ databases">
        <title>Deep-cultivation of Planctomycetes and their phenomic and genomic characterization uncovers novel biology.</title>
        <authorList>
            <person name="Wiegand S."/>
            <person name="Jogler M."/>
            <person name="Boedeker C."/>
            <person name="Pinto D."/>
            <person name="Vollmers J."/>
            <person name="Rivas-Marin E."/>
            <person name="Kohn T."/>
            <person name="Peeters S.H."/>
            <person name="Heuer A."/>
            <person name="Rast P."/>
            <person name="Oberbeckmann S."/>
            <person name="Bunk B."/>
            <person name="Jeske O."/>
            <person name="Meyerdierks A."/>
            <person name="Storesund J.E."/>
            <person name="Kallscheuer N."/>
            <person name="Luecker S."/>
            <person name="Lage O.M."/>
            <person name="Pohl T."/>
            <person name="Merkel B.J."/>
            <person name="Hornburger P."/>
            <person name="Mueller R.-W."/>
            <person name="Bruemmer F."/>
            <person name="Labrenz M."/>
            <person name="Spormann A.M."/>
            <person name="Op den Camp H."/>
            <person name="Overmann J."/>
            <person name="Amann R."/>
            <person name="Jetten M.S.M."/>
            <person name="Mascher T."/>
            <person name="Medema M.H."/>
            <person name="Devos D.P."/>
            <person name="Kaster A.-K."/>
            <person name="Ovreas L."/>
            <person name="Rohde M."/>
            <person name="Galperin M.Y."/>
            <person name="Jogler C."/>
        </authorList>
    </citation>
    <scope>NUCLEOTIDE SEQUENCE [LARGE SCALE GENOMIC DNA]</scope>
    <source>
        <strain evidence="4 5">ElP</strain>
    </source>
</reference>
<evidence type="ECO:0000313" key="4">
    <source>
        <dbReference type="EMBL" id="QDV36302.1"/>
    </source>
</evidence>
<keyword evidence="3" id="KW-0472">Membrane</keyword>
<evidence type="ECO:0000313" key="5">
    <source>
        <dbReference type="Proteomes" id="UP000317835"/>
    </source>
</evidence>
<keyword evidence="5" id="KW-1185">Reference proteome</keyword>
<protein>
    <submittedName>
        <fullName evidence="4">Uncharacterized protein</fullName>
    </submittedName>
</protein>
<keyword evidence="3" id="KW-1133">Transmembrane helix</keyword>
<dbReference type="EMBL" id="CP036426">
    <property type="protein sequence ID" value="QDV36302.1"/>
    <property type="molecule type" value="Genomic_DNA"/>
</dbReference>
<accession>A0A518H642</accession>
<evidence type="ECO:0000256" key="1">
    <source>
        <dbReference type="SAM" id="Coils"/>
    </source>
</evidence>
<proteinExistence type="predicted"/>
<feature type="transmembrane region" description="Helical" evidence="3">
    <location>
        <begin position="73"/>
        <end position="97"/>
    </location>
</feature>
<dbReference type="AlphaFoldDB" id="A0A518H642"/>
<feature type="coiled-coil region" evidence="1">
    <location>
        <begin position="105"/>
        <end position="132"/>
    </location>
</feature>
<organism evidence="4 5">
    <name type="scientific">Tautonia plasticadhaerens</name>
    <dbReference type="NCBI Taxonomy" id="2527974"/>
    <lineage>
        <taxon>Bacteria</taxon>
        <taxon>Pseudomonadati</taxon>
        <taxon>Planctomycetota</taxon>
        <taxon>Planctomycetia</taxon>
        <taxon>Isosphaerales</taxon>
        <taxon>Isosphaeraceae</taxon>
        <taxon>Tautonia</taxon>
    </lineage>
</organism>